<dbReference type="HOGENOM" id="CLU_020336_22_1_7"/>
<proteinExistence type="predicted"/>
<reference evidence="2 3" key="1">
    <citation type="submission" date="2007-10" db="EMBL/GenBank/DDBJ databases">
        <title>Complete sequence of Desulfococcus oleovorans Hxd3.</title>
        <authorList>
            <consortium name="US DOE Joint Genome Institute"/>
            <person name="Copeland A."/>
            <person name="Lucas S."/>
            <person name="Lapidus A."/>
            <person name="Barry K."/>
            <person name="Glavina del Rio T."/>
            <person name="Dalin E."/>
            <person name="Tice H."/>
            <person name="Pitluck S."/>
            <person name="Kiss H."/>
            <person name="Brettin T."/>
            <person name="Bruce D."/>
            <person name="Detter J.C."/>
            <person name="Han C."/>
            <person name="Schmutz J."/>
            <person name="Larimer F."/>
            <person name="Land M."/>
            <person name="Hauser L."/>
            <person name="Kyrpides N."/>
            <person name="Kim E."/>
            <person name="Wawrik B."/>
            <person name="Richardson P."/>
        </authorList>
    </citation>
    <scope>NUCLEOTIDE SEQUENCE [LARGE SCALE GENOMIC DNA]</scope>
    <source>
        <strain evidence="3">DSM 6200 / JCM 39069 / Hxd3</strain>
    </source>
</reference>
<dbReference type="InterPro" id="IPR029058">
    <property type="entry name" value="AB_hydrolase_fold"/>
</dbReference>
<dbReference type="GO" id="GO:0016787">
    <property type="term" value="F:hydrolase activity"/>
    <property type="evidence" value="ECO:0007669"/>
    <property type="project" value="UniProtKB-KW"/>
</dbReference>
<evidence type="ECO:0000259" key="1">
    <source>
        <dbReference type="Pfam" id="PF12697"/>
    </source>
</evidence>
<keyword evidence="2" id="KW-0378">Hydrolase</keyword>
<dbReference type="InterPro" id="IPR050266">
    <property type="entry name" value="AB_hydrolase_sf"/>
</dbReference>
<name>A8ZZT8_DESOH</name>
<sequence>MAAATPEQKNVSIGDTSIDYLHYPGNGPTLIFLHATGFMPGIWHPIAREFAGTCSVMAPYFCDHRAAEPEDGGLSWLQLAEDISLFCKTLGIASPFMVGHSMGGAVITLAAGKFGVRPKKMVLIEPIFLPSQLYNLKIRVEDHPLAGKSIRRKNGWADLDEAKDYLRSKPLFARWDDEMLEMYLNYGFVPSQDEGVALACHPRREASLFMGSMAYDPWPLMSGIDCPVLVLEGETSENRPFIDLQKAAGLFPNGQYRLVENAGHLIPMEKPADTTALIQGFFGFR</sequence>
<dbReference type="STRING" id="96561.Dole_1534"/>
<gene>
    <name evidence="2" type="ordered locus">Dole_1534</name>
</gene>
<accession>A8ZZT8</accession>
<dbReference type="EMBL" id="CP000859">
    <property type="protein sequence ID" value="ABW67338.1"/>
    <property type="molecule type" value="Genomic_DNA"/>
</dbReference>
<evidence type="ECO:0000313" key="3">
    <source>
        <dbReference type="Proteomes" id="UP000008561"/>
    </source>
</evidence>
<dbReference type="OrthoDB" id="5729753at2"/>
<dbReference type="InterPro" id="IPR000073">
    <property type="entry name" value="AB_hydrolase_1"/>
</dbReference>
<evidence type="ECO:0000313" key="2">
    <source>
        <dbReference type="EMBL" id="ABW67338.1"/>
    </source>
</evidence>
<dbReference type="SUPFAM" id="SSF53474">
    <property type="entry name" value="alpha/beta-Hydrolases"/>
    <property type="match status" value="1"/>
</dbReference>
<feature type="domain" description="AB hydrolase-1" evidence="1">
    <location>
        <begin position="30"/>
        <end position="274"/>
    </location>
</feature>
<dbReference type="eggNOG" id="COG0596">
    <property type="taxonomic scope" value="Bacteria"/>
</dbReference>
<dbReference type="PANTHER" id="PTHR43798">
    <property type="entry name" value="MONOACYLGLYCEROL LIPASE"/>
    <property type="match status" value="1"/>
</dbReference>
<dbReference type="KEGG" id="dol:Dole_1534"/>
<dbReference type="Gene3D" id="3.40.50.1820">
    <property type="entry name" value="alpha/beta hydrolase"/>
    <property type="match status" value="1"/>
</dbReference>
<dbReference type="Pfam" id="PF12697">
    <property type="entry name" value="Abhydrolase_6"/>
    <property type="match status" value="1"/>
</dbReference>
<organism evidence="2 3">
    <name type="scientific">Desulfosudis oleivorans (strain DSM 6200 / JCM 39069 / Hxd3)</name>
    <name type="common">Desulfococcus oleovorans</name>
    <dbReference type="NCBI Taxonomy" id="96561"/>
    <lineage>
        <taxon>Bacteria</taxon>
        <taxon>Pseudomonadati</taxon>
        <taxon>Thermodesulfobacteriota</taxon>
        <taxon>Desulfobacteria</taxon>
        <taxon>Desulfobacterales</taxon>
        <taxon>Desulfosudaceae</taxon>
        <taxon>Desulfosudis</taxon>
    </lineage>
</organism>
<keyword evidence="3" id="KW-1185">Reference proteome</keyword>
<dbReference type="RefSeq" id="WP_012174954.1">
    <property type="nucleotide sequence ID" value="NC_009943.1"/>
</dbReference>
<dbReference type="AlphaFoldDB" id="A8ZZT8"/>
<protein>
    <submittedName>
        <fullName evidence="2">Alpha/beta hydrolase fold</fullName>
    </submittedName>
</protein>
<dbReference type="Proteomes" id="UP000008561">
    <property type="component" value="Chromosome"/>
</dbReference>